<evidence type="ECO:0000313" key="2">
    <source>
        <dbReference type="EMBL" id="KAJ8456220.1"/>
    </source>
</evidence>
<feature type="region of interest" description="Disordered" evidence="1">
    <location>
        <begin position="297"/>
        <end position="316"/>
    </location>
</feature>
<name>A0AAV8PRH4_ENSVE</name>
<reference evidence="2 3" key="1">
    <citation type="submission" date="2022-12" db="EMBL/GenBank/DDBJ databases">
        <title>Chromosome-scale assembly of the Ensete ventricosum genome.</title>
        <authorList>
            <person name="Dussert Y."/>
            <person name="Stocks J."/>
            <person name="Wendawek A."/>
            <person name="Woldeyes F."/>
            <person name="Nichols R.A."/>
            <person name="Borrell J.S."/>
        </authorList>
    </citation>
    <scope>NUCLEOTIDE SEQUENCE [LARGE SCALE GENOMIC DNA]</scope>
    <source>
        <strain evidence="3">cv. Maze</strain>
        <tissue evidence="2">Seeds</tissue>
    </source>
</reference>
<organism evidence="2 3">
    <name type="scientific">Ensete ventricosum</name>
    <name type="common">Abyssinian banana</name>
    <name type="synonym">Musa ensete</name>
    <dbReference type="NCBI Taxonomy" id="4639"/>
    <lineage>
        <taxon>Eukaryota</taxon>
        <taxon>Viridiplantae</taxon>
        <taxon>Streptophyta</taxon>
        <taxon>Embryophyta</taxon>
        <taxon>Tracheophyta</taxon>
        <taxon>Spermatophyta</taxon>
        <taxon>Magnoliopsida</taxon>
        <taxon>Liliopsida</taxon>
        <taxon>Zingiberales</taxon>
        <taxon>Musaceae</taxon>
        <taxon>Ensete</taxon>
    </lineage>
</organism>
<evidence type="ECO:0000313" key="3">
    <source>
        <dbReference type="Proteomes" id="UP001222027"/>
    </source>
</evidence>
<gene>
    <name evidence="2" type="ORF">OPV22_034757</name>
</gene>
<sequence length="841" mass="89028">MRKCRRQPRAAAGIASARPVAKCRCERCCSRHCECPSRRQVQMCRIQARAQISSADVSHELQQALRVAVPSPSADASAAAAGIASARPVAKCRFAEFRRARALLQQAASRALLQQAALRVPVPSPSADLQNSGASAAAAARGRCCPSLRSPSVARRSLGRPKTASFGLFLGRFRVPRRSWRAVRNVSHLSTLEPPGWHRGGWGFRIAGKVPPVASFALRRSAARSGGPKRPVLACFWAVLACCGGRGERSSGRGIRAAGKVLPFASFAVRRSPLAQAAKNGQFWPVFGPFSRAAATAASGAKRQPSQHPGTPRVAQGWMGLSYSREGAARRFVRSPPLAARSGGPKRPVLACFWAVLACCGGRGERSSGRGIRAAGKVLPFASFAVRRSPLARAAKNGQFWPVFGPFSRAAATAASGAKRQPSQHPGTPRVAQGWMGLSYSREGAARRFVRSPPLAARSGGPKRPVLACFWAVLACCGGRGERSSGRGIRAAGKVLPFASFAVRRSPLARAAKNGQFWPVFGPFSRAAATAASGAKRQPSQHPGTPRVAQGWMGLSYSREGAARRFVRSPPLAARSGGPKRPVLACFWAVFACCGGRGERSSGRGIGVAGKVLPFASFSVRRSPLARAAKNGQFWPVFGPFSRAAATAASGAKRQPSQHPGTPRVAQGWMGLSYSREGAARRFVRSPPLAVRSCGPKRPVLACFWAVFVCCGGRGERSSGRGIGVAGKVLPFASFAVRRSPLARAAKNGQFWPVFGPFSRAAATVASGAKRQPSQHPGTPRVAQGWMGLSYSREGAARRFVRSPPLAARSGGRKRPVLACFWAVFACRGGRVSGRLDVALV</sequence>
<dbReference type="EMBL" id="JAQQAF010000011">
    <property type="protein sequence ID" value="KAJ8456220.1"/>
    <property type="molecule type" value="Genomic_DNA"/>
</dbReference>
<accession>A0AAV8PRH4</accession>
<proteinExistence type="predicted"/>
<keyword evidence="3" id="KW-1185">Reference proteome</keyword>
<comment type="caution">
    <text evidence="2">The sequence shown here is derived from an EMBL/GenBank/DDBJ whole genome shotgun (WGS) entry which is preliminary data.</text>
</comment>
<protein>
    <submittedName>
        <fullName evidence="2">Uncharacterized protein</fullName>
    </submittedName>
</protein>
<dbReference type="AlphaFoldDB" id="A0AAV8PRH4"/>
<evidence type="ECO:0000256" key="1">
    <source>
        <dbReference type="SAM" id="MobiDB-lite"/>
    </source>
</evidence>
<dbReference type="Proteomes" id="UP001222027">
    <property type="component" value="Unassembled WGS sequence"/>
</dbReference>